<dbReference type="Gene3D" id="3.40.50.300">
    <property type="entry name" value="P-loop containing nucleotide triphosphate hydrolases"/>
    <property type="match status" value="1"/>
</dbReference>
<reference evidence="6" key="1">
    <citation type="submission" date="2019-02" db="EMBL/GenBank/DDBJ databases">
        <authorList>
            <person name="Gruber-Vodicka R. H."/>
            <person name="Seah K. B. B."/>
        </authorList>
    </citation>
    <scope>NUCLEOTIDE SEQUENCE</scope>
    <source>
        <strain evidence="6">BECK_SA2B12</strain>
        <strain evidence="4">BECK_SA2B15</strain>
        <strain evidence="5">BECK_SA2B20</strain>
    </source>
</reference>
<sequence>MLEAIGIGRRVADRRLFSDISLSIRTGQRWALIGPSGSGKTVLLRALAMLDAIDAGEIRWRGNIVPGNEVPRFRSQVMFLPQRSALPEGTVEDILRQPFSLGVHQGRRFHRRRIVGWLESLGRSAAFLTKRGSDLSGGEAQLTALLRAIQLDPHILLLDEPTAALDSEMTERVEALVADWFGEPNEARATCWVTHDRQQIERVSTSLFPIRDGVLSH</sequence>
<evidence type="ECO:0000313" key="6">
    <source>
        <dbReference type="EMBL" id="VFK04338.1"/>
    </source>
</evidence>
<protein>
    <submittedName>
        <fullName evidence="6">Putative ABC transport system ATP-binding protein</fullName>
    </submittedName>
</protein>
<gene>
    <name evidence="4" type="ORF">BECKH772A_GA0070896_101784</name>
    <name evidence="5" type="ORF">BECKH772B_GA0070898_101894</name>
    <name evidence="6" type="ORF">BECKH772C_GA0070978_101754</name>
</gene>
<dbReference type="GO" id="GO:0005524">
    <property type="term" value="F:ATP binding"/>
    <property type="evidence" value="ECO:0007669"/>
    <property type="project" value="UniProtKB-KW"/>
</dbReference>
<dbReference type="InterPro" id="IPR003593">
    <property type="entry name" value="AAA+_ATPase"/>
</dbReference>
<dbReference type="InterPro" id="IPR003439">
    <property type="entry name" value="ABC_transporter-like_ATP-bd"/>
</dbReference>
<dbReference type="SMART" id="SM00382">
    <property type="entry name" value="AAA"/>
    <property type="match status" value="1"/>
</dbReference>
<proteinExistence type="predicted"/>
<dbReference type="EMBL" id="CAADFG010000178">
    <property type="protein sequence ID" value="VFJ99992.1"/>
    <property type="molecule type" value="Genomic_DNA"/>
</dbReference>
<dbReference type="PANTHER" id="PTHR43119:SF1">
    <property type="entry name" value="ABC TRANSPORTER DOMAIN-CONTAINING PROTEIN"/>
    <property type="match status" value="1"/>
</dbReference>
<dbReference type="SUPFAM" id="SSF52540">
    <property type="entry name" value="P-loop containing nucleoside triphosphate hydrolases"/>
    <property type="match status" value="1"/>
</dbReference>
<dbReference type="EMBL" id="CAADFJ010000175">
    <property type="protein sequence ID" value="VFK04338.1"/>
    <property type="molecule type" value="Genomic_DNA"/>
</dbReference>
<evidence type="ECO:0000259" key="3">
    <source>
        <dbReference type="PROSITE" id="PS50893"/>
    </source>
</evidence>
<dbReference type="PANTHER" id="PTHR43119">
    <property type="entry name" value="ABC TRANSPORT PROTEIN ATP-BINDING COMPONENT-RELATED"/>
    <property type="match status" value="1"/>
</dbReference>
<evidence type="ECO:0000313" key="4">
    <source>
        <dbReference type="EMBL" id="VFJ99992.1"/>
    </source>
</evidence>
<feature type="domain" description="ABC transporter" evidence="3">
    <location>
        <begin position="2"/>
        <end position="217"/>
    </location>
</feature>
<accession>A0A450VHW2</accession>
<dbReference type="GO" id="GO:0016887">
    <property type="term" value="F:ATP hydrolysis activity"/>
    <property type="evidence" value="ECO:0007669"/>
    <property type="project" value="InterPro"/>
</dbReference>
<name>A0A450VHW2_9GAMM</name>
<evidence type="ECO:0000256" key="1">
    <source>
        <dbReference type="ARBA" id="ARBA00022741"/>
    </source>
</evidence>
<dbReference type="InterPro" id="IPR027417">
    <property type="entry name" value="P-loop_NTPase"/>
</dbReference>
<dbReference type="AlphaFoldDB" id="A0A450VHW2"/>
<dbReference type="Pfam" id="PF00005">
    <property type="entry name" value="ABC_tran"/>
    <property type="match status" value="1"/>
</dbReference>
<evidence type="ECO:0000256" key="2">
    <source>
        <dbReference type="ARBA" id="ARBA00022840"/>
    </source>
</evidence>
<dbReference type="PROSITE" id="PS50893">
    <property type="entry name" value="ABC_TRANSPORTER_2"/>
    <property type="match status" value="1"/>
</dbReference>
<keyword evidence="2 6" id="KW-0067">ATP-binding</keyword>
<keyword evidence="1" id="KW-0547">Nucleotide-binding</keyword>
<organism evidence="6">
    <name type="scientific">Candidatus Kentrum eta</name>
    <dbReference type="NCBI Taxonomy" id="2126337"/>
    <lineage>
        <taxon>Bacteria</taxon>
        <taxon>Pseudomonadati</taxon>
        <taxon>Pseudomonadota</taxon>
        <taxon>Gammaproteobacteria</taxon>
        <taxon>Candidatus Kentrum</taxon>
    </lineage>
</organism>
<dbReference type="EMBL" id="CAADFI010000189">
    <property type="protein sequence ID" value="VFK00387.1"/>
    <property type="molecule type" value="Genomic_DNA"/>
</dbReference>
<evidence type="ECO:0000313" key="5">
    <source>
        <dbReference type="EMBL" id="VFK00387.1"/>
    </source>
</evidence>